<comment type="subcellular location">
    <subcellularLocation>
        <location evidence="4">Membrane</location>
        <topology evidence="4">Multi-pass membrane protein</topology>
    </subcellularLocation>
</comment>
<organism evidence="6 7">
    <name type="scientific">Podospora fimiseda</name>
    <dbReference type="NCBI Taxonomy" id="252190"/>
    <lineage>
        <taxon>Eukaryota</taxon>
        <taxon>Fungi</taxon>
        <taxon>Dikarya</taxon>
        <taxon>Ascomycota</taxon>
        <taxon>Pezizomycotina</taxon>
        <taxon>Sordariomycetes</taxon>
        <taxon>Sordariomycetidae</taxon>
        <taxon>Sordariales</taxon>
        <taxon>Podosporaceae</taxon>
        <taxon>Podospora</taxon>
    </lineage>
</organism>
<sequence>MDPLSLYARHGGDSHAGHDTATPTVTPAAAAAAGTDGHSHGSSGGEGGHMMSVFQTSMATSLFSEKWTPTTAGAYAGTCIFLIVLAIIFRALLAAKAWQEQRWLDKELNRRFIVVNGKAPLAQNLSENSLAKTAVLTENGLDENVMVVKRHTSFRRPWRLTVDPLRAVIDTVIAAVGYLLMLAVMTMNVGFFLSILGGTFLGSLLVGRYISSSDH</sequence>
<proteinExistence type="inferred from homology"/>
<name>A0AAN7BWQ3_9PEZI</name>
<dbReference type="InterPro" id="IPR007274">
    <property type="entry name" value="Cop_transporter"/>
</dbReference>
<keyword evidence="4" id="KW-0187">Copper transport</keyword>
<keyword evidence="4" id="KW-0813">Transport</keyword>
<keyword evidence="2 4" id="KW-1133">Transmembrane helix</keyword>
<dbReference type="AlphaFoldDB" id="A0AAN7BWQ3"/>
<evidence type="ECO:0000313" key="7">
    <source>
        <dbReference type="Proteomes" id="UP001301958"/>
    </source>
</evidence>
<evidence type="ECO:0000256" key="1">
    <source>
        <dbReference type="ARBA" id="ARBA00022692"/>
    </source>
</evidence>
<accession>A0AAN7BWQ3</accession>
<evidence type="ECO:0000256" key="3">
    <source>
        <dbReference type="ARBA" id="ARBA00023136"/>
    </source>
</evidence>
<keyword evidence="7" id="KW-1185">Reference proteome</keyword>
<evidence type="ECO:0000256" key="4">
    <source>
        <dbReference type="RuleBase" id="RU367022"/>
    </source>
</evidence>
<dbReference type="GO" id="GO:0005886">
    <property type="term" value="C:plasma membrane"/>
    <property type="evidence" value="ECO:0007669"/>
    <property type="project" value="TreeGrafter"/>
</dbReference>
<dbReference type="Proteomes" id="UP001301958">
    <property type="component" value="Unassembled WGS sequence"/>
</dbReference>
<dbReference type="EMBL" id="MU865295">
    <property type="protein sequence ID" value="KAK4231058.1"/>
    <property type="molecule type" value="Genomic_DNA"/>
</dbReference>
<reference evidence="6" key="2">
    <citation type="submission" date="2023-05" db="EMBL/GenBank/DDBJ databases">
        <authorList>
            <consortium name="Lawrence Berkeley National Laboratory"/>
            <person name="Steindorff A."/>
            <person name="Hensen N."/>
            <person name="Bonometti L."/>
            <person name="Westerberg I."/>
            <person name="Brannstrom I.O."/>
            <person name="Guillou S."/>
            <person name="Cros-Aarteil S."/>
            <person name="Calhoun S."/>
            <person name="Haridas S."/>
            <person name="Kuo A."/>
            <person name="Mondo S."/>
            <person name="Pangilinan J."/>
            <person name="Riley R."/>
            <person name="Labutti K."/>
            <person name="Andreopoulos B."/>
            <person name="Lipzen A."/>
            <person name="Chen C."/>
            <person name="Yanf M."/>
            <person name="Daum C."/>
            <person name="Ng V."/>
            <person name="Clum A."/>
            <person name="Ohm R."/>
            <person name="Martin F."/>
            <person name="Silar P."/>
            <person name="Natvig D."/>
            <person name="Lalanne C."/>
            <person name="Gautier V."/>
            <person name="Ament-Velasquez S.L."/>
            <person name="Kruys A."/>
            <person name="Hutchinson M.I."/>
            <person name="Powell A.J."/>
            <person name="Barry K."/>
            <person name="Miller A.N."/>
            <person name="Grigoriev I.V."/>
            <person name="Debuchy R."/>
            <person name="Gladieux P."/>
            <person name="Thoren M.H."/>
            <person name="Johannesson H."/>
        </authorList>
    </citation>
    <scope>NUCLEOTIDE SEQUENCE</scope>
    <source>
        <strain evidence="6">CBS 990.96</strain>
    </source>
</reference>
<evidence type="ECO:0000256" key="5">
    <source>
        <dbReference type="SAM" id="MobiDB-lite"/>
    </source>
</evidence>
<dbReference type="GO" id="GO:0005375">
    <property type="term" value="F:copper ion transmembrane transporter activity"/>
    <property type="evidence" value="ECO:0007669"/>
    <property type="project" value="UniProtKB-UniRule"/>
</dbReference>
<keyword evidence="3 4" id="KW-0472">Membrane</keyword>
<reference evidence="6" key="1">
    <citation type="journal article" date="2023" name="Mol. Phylogenet. Evol.">
        <title>Genome-scale phylogeny and comparative genomics of the fungal order Sordariales.</title>
        <authorList>
            <person name="Hensen N."/>
            <person name="Bonometti L."/>
            <person name="Westerberg I."/>
            <person name="Brannstrom I.O."/>
            <person name="Guillou S."/>
            <person name="Cros-Aarteil S."/>
            <person name="Calhoun S."/>
            <person name="Haridas S."/>
            <person name="Kuo A."/>
            <person name="Mondo S."/>
            <person name="Pangilinan J."/>
            <person name="Riley R."/>
            <person name="LaButti K."/>
            <person name="Andreopoulos B."/>
            <person name="Lipzen A."/>
            <person name="Chen C."/>
            <person name="Yan M."/>
            <person name="Daum C."/>
            <person name="Ng V."/>
            <person name="Clum A."/>
            <person name="Steindorff A."/>
            <person name="Ohm R.A."/>
            <person name="Martin F."/>
            <person name="Silar P."/>
            <person name="Natvig D.O."/>
            <person name="Lalanne C."/>
            <person name="Gautier V."/>
            <person name="Ament-Velasquez S.L."/>
            <person name="Kruys A."/>
            <person name="Hutchinson M.I."/>
            <person name="Powell A.J."/>
            <person name="Barry K."/>
            <person name="Miller A.N."/>
            <person name="Grigoriev I.V."/>
            <person name="Debuchy R."/>
            <person name="Gladieux P."/>
            <person name="Hiltunen Thoren M."/>
            <person name="Johannesson H."/>
        </authorList>
    </citation>
    <scope>NUCLEOTIDE SEQUENCE</scope>
    <source>
        <strain evidence="6">CBS 990.96</strain>
    </source>
</reference>
<keyword evidence="1 4" id="KW-0812">Transmembrane</keyword>
<comment type="caution">
    <text evidence="6">The sequence shown here is derived from an EMBL/GenBank/DDBJ whole genome shotgun (WGS) entry which is preliminary data.</text>
</comment>
<gene>
    <name evidence="6" type="ORF">QBC38DRAFT_467746</name>
</gene>
<comment type="similarity">
    <text evidence="4">Belongs to the copper transporter (Ctr) (TC 1.A.56) family. SLC31A subfamily.</text>
</comment>
<protein>
    <recommendedName>
        <fullName evidence="4">Copper transport protein</fullName>
    </recommendedName>
</protein>
<evidence type="ECO:0000313" key="6">
    <source>
        <dbReference type="EMBL" id="KAK4231058.1"/>
    </source>
</evidence>
<keyword evidence="4" id="KW-0186">Copper</keyword>
<dbReference type="PANTHER" id="PTHR12483:SF120">
    <property type="entry name" value="HIGH-AFFINITY COPPER TRANSPORTER CTRA2"/>
    <property type="match status" value="1"/>
</dbReference>
<feature type="region of interest" description="Disordered" evidence="5">
    <location>
        <begin position="28"/>
        <end position="50"/>
    </location>
</feature>
<keyword evidence="4" id="KW-0406">Ion transport</keyword>
<evidence type="ECO:0000256" key="2">
    <source>
        <dbReference type="ARBA" id="ARBA00022989"/>
    </source>
</evidence>
<feature type="transmembrane region" description="Helical" evidence="4">
    <location>
        <begin position="165"/>
        <end position="185"/>
    </location>
</feature>
<dbReference type="Pfam" id="PF04145">
    <property type="entry name" value="Ctr"/>
    <property type="match status" value="1"/>
</dbReference>
<feature type="transmembrane region" description="Helical" evidence="4">
    <location>
        <begin position="191"/>
        <end position="210"/>
    </location>
</feature>
<feature type="transmembrane region" description="Helical" evidence="4">
    <location>
        <begin position="72"/>
        <end position="93"/>
    </location>
</feature>
<dbReference type="PANTHER" id="PTHR12483">
    <property type="entry name" value="SOLUTE CARRIER FAMILY 31 COPPER TRANSPORTERS"/>
    <property type="match status" value="1"/>
</dbReference>